<dbReference type="STRING" id="551996.SAMN05192573_101282"/>
<dbReference type="EMBL" id="FNCG01000001">
    <property type="protein sequence ID" value="SDF74917.1"/>
    <property type="molecule type" value="Genomic_DNA"/>
</dbReference>
<dbReference type="AlphaFoldDB" id="A0A1G7NLY9"/>
<reference evidence="4" key="1">
    <citation type="submission" date="2016-10" db="EMBL/GenBank/DDBJ databases">
        <authorList>
            <person name="Varghese N."/>
            <person name="Submissions S."/>
        </authorList>
    </citation>
    <scope>NUCLEOTIDE SEQUENCE [LARGE SCALE GENOMIC DNA]</scope>
    <source>
        <strain evidence="4">Gh-67</strain>
    </source>
</reference>
<keyword evidence="3" id="KW-0560">Oxidoreductase</keyword>
<protein>
    <submittedName>
        <fullName evidence="3">Ectoine hydroxylase-related dioxygenase, phytanoyl-CoA dioxygenase (PhyH) family</fullName>
    </submittedName>
</protein>
<gene>
    <name evidence="3" type="ORF">SAMN05192573_101282</name>
</gene>
<dbReference type="SUPFAM" id="SSF51197">
    <property type="entry name" value="Clavaminate synthase-like"/>
    <property type="match status" value="1"/>
</dbReference>
<evidence type="ECO:0000256" key="2">
    <source>
        <dbReference type="ARBA" id="ARBA00023004"/>
    </source>
</evidence>
<dbReference type="GO" id="GO:0005506">
    <property type="term" value="F:iron ion binding"/>
    <property type="evidence" value="ECO:0007669"/>
    <property type="project" value="UniProtKB-ARBA"/>
</dbReference>
<dbReference type="Gene3D" id="2.60.120.620">
    <property type="entry name" value="q2cbj1_9rhob like domain"/>
    <property type="match status" value="1"/>
</dbReference>
<dbReference type="Proteomes" id="UP000199705">
    <property type="component" value="Unassembled WGS sequence"/>
</dbReference>
<dbReference type="Pfam" id="PF05721">
    <property type="entry name" value="PhyH"/>
    <property type="match status" value="1"/>
</dbReference>
<evidence type="ECO:0000313" key="3">
    <source>
        <dbReference type="EMBL" id="SDF74917.1"/>
    </source>
</evidence>
<keyword evidence="3" id="KW-0223">Dioxygenase</keyword>
<keyword evidence="1" id="KW-0479">Metal-binding</keyword>
<keyword evidence="4" id="KW-1185">Reference proteome</keyword>
<name>A0A1G7NLY9_9SPHI</name>
<proteinExistence type="predicted"/>
<keyword evidence="2" id="KW-0408">Iron</keyword>
<evidence type="ECO:0000256" key="1">
    <source>
        <dbReference type="ARBA" id="ARBA00022723"/>
    </source>
</evidence>
<dbReference type="PANTHER" id="PTHR20883:SF15">
    <property type="entry name" value="PHYTANOYL-COA DIOXYGENASE DOMAIN-CONTAINING PROTEIN 1"/>
    <property type="match status" value="1"/>
</dbReference>
<dbReference type="RefSeq" id="WP_091162526.1">
    <property type="nucleotide sequence ID" value="NZ_FNCG01000001.1"/>
</dbReference>
<sequence length="267" mass="31110">MRNRLNYGDRHFEDFRVAMRDYGWVIFENALDSDFVAVINEDLKEGYVKRRAIQEKNGIGSNMVGTLHHLVEKDNFSLPFIEKMYCADEIAYFLSGNYILNGFNAVIHTQQQHPYVSNMHRDVRTFLGDTKLLVQMIVTLDDFTEENGATYFLSGSHKTDIRPNETYFYETADRAVTPKGSIILFDSNIWHAAGENKTIKQRRALTLGFTRPFIKPQMDYPRVLGYDFIDKLSADQRQVLGYNSRIPESLEEYYQPIHLRMYKSDQG</sequence>
<dbReference type="GO" id="GO:0016706">
    <property type="term" value="F:2-oxoglutarate-dependent dioxygenase activity"/>
    <property type="evidence" value="ECO:0007669"/>
    <property type="project" value="UniProtKB-ARBA"/>
</dbReference>
<dbReference type="PANTHER" id="PTHR20883">
    <property type="entry name" value="PHYTANOYL-COA DIOXYGENASE DOMAIN CONTAINING 1"/>
    <property type="match status" value="1"/>
</dbReference>
<organism evidence="3 4">
    <name type="scientific">Mucilaginibacter gossypii</name>
    <dbReference type="NCBI Taxonomy" id="551996"/>
    <lineage>
        <taxon>Bacteria</taxon>
        <taxon>Pseudomonadati</taxon>
        <taxon>Bacteroidota</taxon>
        <taxon>Sphingobacteriia</taxon>
        <taxon>Sphingobacteriales</taxon>
        <taxon>Sphingobacteriaceae</taxon>
        <taxon>Mucilaginibacter</taxon>
    </lineage>
</organism>
<evidence type="ECO:0000313" key="4">
    <source>
        <dbReference type="Proteomes" id="UP000199705"/>
    </source>
</evidence>
<accession>A0A1G7NLY9</accession>
<dbReference type="InterPro" id="IPR008775">
    <property type="entry name" value="Phytyl_CoA_dOase-like"/>
</dbReference>